<feature type="site" description="Important for catalytic activity, responsible for pKa modulation of the active site Glu and correct orientation of both the proton donor and substrate" evidence="6">
    <location>
        <position position="231"/>
    </location>
</feature>
<dbReference type="CDD" id="cd08999">
    <property type="entry name" value="GH43_ABN-like"/>
    <property type="match status" value="1"/>
</dbReference>
<organism evidence="9 10">
    <name type="scientific">Aspergillus sclerotialis</name>
    <dbReference type="NCBI Taxonomy" id="2070753"/>
    <lineage>
        <taxon>Eukaryota</taxon>
        <taxon>Fungi</taxon>
        <taxon>Dikarya</taxon>
        <taxon>Ascomycota</taxon>
        <taxon>Pezizomycotina</taxon>
        <taxon>Eurotiomycetes</taxon>
        <taxon>Eurotiomycetidae</taxon>
        <taxon>Eurotiales</taxon>
        <taxon>Aspergillaceae</taxon>
        <taxon>Aspergillus</taxon>
        <taxon>Aspergillus subgen. Polypaecilum</taxon>
    </lineage>
</organism>
<name>A0A3A2ZPA4_9EURO</name>
<dbReference type="OrthoDB" id="3879658at2759"/>
<keyword evidence="8" id="KW-1133">Transmembrane helix</keyword>
<evidence type="ECO:0000256" key="8">
    <source>
        <dbReference type="SAM" id="Phobius"/>
    </source>
</evidence>
<evidence type="ECO:0000256" key="4">
    <source>
        <dbReference type="ARBA" id="ARBA00023295"/>
    </source>
</evidence>
<dbReference type="InterPro" id="IPR006710">
    <property type="entry name" value="Glyco_hydro_43"/>
</dbReference>
<feature type="transmembrane region" description="Helical" evidence="8">
    <location>
        <begin position="47"/>
        <end position="71"/>
    </location>
</feature>
<evidence type="ECO:0000256" key="6">
    <source>
        <dbReference type="PIRSR" id="PIRSR606710-2"/>
    </source>
</evidence>
<keyword evidence="2" id="KW-0732">Signal</keyword>
<feature type="active site" description="Proton donor" evidence="5">
    <location>
        <position position="302"/>
    </location>
</feature>
<dbReference type="Gene3D" id="2.115.10.20">
    <property type="entry name" value="Glycosyl hydrolase domain, family 43"/>
    <property type="match status" value="1"/>
</dbReference>
<reference evidence="10" key="1">
    <citation type="submission" date="2017-02" db="EMBL/GenBank/DDBJ databases">
        <authorList>
            <person name="Tafer H."/>
            <person name="Lopandic K."/>
        </authorList>
    </citation>
    <scope>NUCLEOTIDE SEQUENCE [LARGE SCALE GENOMIC DNA]</scope>
    <source>
        <strain evidence="10">CBS 366.77</strain>
    </source>
</reference>
<dbReference type="Proteomes" id="UP000266188">
    <property type="component" value="Unassembled WGS sequence"/>
</dbReference>
<keyword evidence="8" id="KW-0812">Transmembrane</keyword>
<keyword evidence="10" id="KW-1185">Reference proteome</keyword>
<dbReference type="InterPro" id="IPR051795">
    <property type="entry name" value="Glycosyl_Hydrlase_43"/>
</dbReference>
<comment type="similarity">
    <text evidence="1 7">Belongs to the glycosyl hydrolase 43 family.</text>
</comment>
<evidence type="ECO:0000256" key="7">
    <source>
        <dbReference type="RuleBase" id="RU361187"/>
    </source>
</evidence>
<sequence length="402" mass="43885">MSPVSEKKDGVALQIDSCSDSLQLKLSTESNCSLEKPSPSPWSRKRIALAAAASLLGLISIVLVIALPIVIRHRSNHQEIPDDDTTSDDDYSNYSNKENSPILALDNFPDPGLLHFNGTWLAYGTNTKRNDPNTTHVQVATSQDFKNWTKLDGYDAMPTLGGWESGVNHWAPDVFQRGDGKFVLYYSGQSKDWERHHCVGMAVSDGTDPIGPYIPEQNPLACPRNHGGAIDPSPFKDVDGKLYVTYKADGDSVGLGGDCNNGIEPLARVPIMLQEVKSDGVTRVGDPVQILDINKSDGPLVEAPNIIRTENGMYYLFFSSHCFTSPKYNVKYAYSKSLKGPYKRAHRALLKTGDFGLTSPGGATVSHDGTKMVFHANCGEKRCMYATDINIEPDSTITIAGL</sequence>
<evidence type="ECO:0000313" key="9">
    <source>
        <dbReference type="EMBL" id="RJE25012.1"/>
    </source>
</evidence>
<dbReference type="GO" id="GO:0005975">
    <property type="term" value="P:carbohydrate metabolic process"/>
    <property type="evidence" value="ECO:0007669"/>
    <property type="project" value="InterPro"/>
</dbReference>
<keyword evidence="8" id="KW-0472">Membrane</keyword>
<accession>A0A3A2ZPA4</accession>
<keyword evidence="3 7" id="KW-0378">Hydrolase</keyword>
<evidence type="ECO:0000256" key="5">
    <source>
        <dbReference type="PIRSR" id="PIRSR606710-1"/>
    </source>
</evidence>
<dbReference type="PANTHER" id="PTHR42812">
    <property type="entry name" value="BETA-XYLOSIDASE"/>
    <property type="match status" value="1"/>
</dbReference>
<gene>
    <name evidence="9" type="ORF">PHISCL_02663</name>
</gene>
<dbReference type="EMBL" id="MVGC01000061">
    <property type="protein sequence ID" value="RJE25012.1"/>
    <property type="molecule type" value="Genomic_DNA"/>
</dbReference>
<evidence type="ECO:0000256" key="1">
    <source>
        <dbReference type="ARBA" id="ARBA00009865"/>
    </source>
</evidence>
<evidence type="ECO:0000256" key="2">
    <source>
        <dbReference type="ARBA" id="ARBA00022729"/>
    </source>
</evidence>
<dbReference type="AlphaFoldDB" id="A0A3A2ZPA4"/>
<keyword evidence="4 7" id="KW-0326">Glycosidase</keyword>
<dbReference type="SUPFAM" id="SSF75005">
    <property type="entry name" value="Arabinanase/levansucrase/invertase"/>
    <property type="match status" value="1"/>
</dbReference>
<comment type="caution">
    <text evidence="9">The sequence shown here is derived from an EMBL/GenBank/DDBJ whole genome shotgun (WGS) entry which is preliminary data.</text>
</comment>
<evidence type="ECO:0000256" key="3">
    <source>
        <dbReference type="ARBA" id="ARBA00022801"/>
    </source>
</evidence>
<feature type="active site" description="Proton acceptor" evidence="5">
    <location>
        <position position="110"/>
    </location>
</feature>
<dbReference type="Pfam" id="PF04616">
    <property type="entry name" value="Glyco_hydro_43"/>
    <property type="match status" value="1"/>
</dbReference>
<proteinExistence type="inferred from homology"/>
<dbReference type="STRING" id="2070753.A0A3A2ZPA4"/>
<dbReference type="GO" id="GO:0004553">
    <property type="term" value="F:hydrolase activity, hydrolyzing O-glycosyl compounds"/>
    <property type="evidence" value="ECO:0007669"/>
    <property type="project" value="InterPro"/>
</dbReference>
<protein>
    <submittedName>
        <fullName evidence="9">Glycosyl hydrolases family 43</fullName>
    </submittedName>
</protein>
<dbReference type="InterPro" id="IPR023296">
    <property type="entry name" value="Glyco_hydro_beta-prop_sf"/>
</dbReference>
<evidence type="ECO:0000313" key="10">
    <source>
        <dbReference type="Proteomes" id="UP000266188"/>
    </source>
</evidence>
<dbReference type="PANTHER" id="PTHR42812:SF5">
    <property type="entry name" value="ENDO-ARABINASE"/>
    <property type="match status" value="1"/>
</dbReference>